<dbReference type="InterPro" id="IPR003661">
    <property type="entry name" value="HisK_dim/P_dom"/>
</dbReference>
<dbReference type="InterPro" id="IPR000719">
    <property type="entry name" value="Prot_kinase_dom"/>
</dbReference>
<dbReference type="Proteomes" id="UP000825679">
    <property type="component" value="Chromosome"/>
</dbReference>
<dbReference type="Pfam" id="PF01627">
    <property type="entry name" value="Hpt"/>
    <property type="match status" value="1"/>
</dbReference>
<dbReference type="InterPro" id="IPR035965">
    <property type="entry name" value="PAS-like_dom_sf"/>
</dbReference>
<dbReference type="Gene3D" id="3.30.450.40">
    <property type="match status" value="1"/>
</dbReference>
<proteinExistence type="predicted"/>
<dbReference type="InterPro" id="IPR005467">
    <property type="entry name" value="His_kinase_dom"/>
</dbReference>
<evidence type="ECO:0000259" key="13">
    <source>
        <dbReference type="PROSITE" id="PS50113"/>
    </source>
</evidence>
<dbReference type="CDD" id="cd00130">
    <property type="entry name" value="PAS"/>
    <property type="match status" value="1"/>
</dbReference>
<dbReference type="PRINTS" id="PR00344">
    <property type="entry name" value="BCTRLSENSOR"/>
</dbReference>
<dbReference type="InterPro" id="IPR011009">
    <property type="entry name" value="Kinase-like_dom_sf"/>
</dbReference>
<dbReference type="InterPro" id="IPR027417">
    <property type="entry name" value="P-loop_NTPase"/>
</dbReference>
<dbReference type="InterPro" id="IPR001789">
    <property type="entry name" value="Sig_transdc_resp-reg_receiver"/>
</dbReference>
<dbReference type="SUPFAM" id="SSF52540">
    <property type="entry name" value="P-loop containing nucleoside triphosphate hydrolases"/>
    <property type="match status" value="1"/>
</dbReference>
<dbReference type="InterPro" id="IPR011006">
    <property type="entry name" value="CheY-like_superfamily"/>
</dbReference>
<dbReference type="Pfam" id="PF00072">
    <property type="entry name" value="Response_reg"/>
    <property type="match status" value="2"/>
</dbReference>
<evidence type="ECO:0000256" key="2">
    <source>
        <dbReference type="ARBA" id="ARBA00012438"/>
    </source>
</evidence>
<feature type="domain" description="Response regulatory" evidence="11">
    <location>
        <begin position="2043"/>
        <end position="2157"/>
    </location>
</feature>
<feature type="domain" description="Histidine kinase" evidence="10">
    <location>
        <begin position="1656"/>
        <end position="1877"/>
    </location>
</feature>
<dbReference type="SMART" id="SM00388">
    <property type="entry name" value="HisKA"/>
    <property type="match status" value="1"/>
</dbReference>
<keyword evidence="6" id="KW-0902">Two-component regulatory system</keyword>
<gene>
    <name evidence="15" type="ORF">K4H28_10670</name>
</gene>
<dbReference type="CDD" id="cd17546">
    <property type="entry name" value="REC_hyHK_CKI1_RcsC-like"/>
    <property type="match status" value="2"/>
</dbReference>
<evidence type="ECO:0000313" key="16">
    <source>
        <dbReference type="Proteomes" id="UP000825679"/>
    </source>
</evidence>
<dbReference type="Gene3D" id="1.20.120.160">
    <property type="entry name" value="HPT domain"/>
    <property type="match status" value="1"/>
</dbReference>
<dbReference type="Gene3D" id="3.40.50.2300">
    <property type="match status" value="2"/>
</dbReference>
<dbReference type="SUPFAM" id="SSF47226">
    <property type="entry name" value="Histidine-containing phosphotransfer domain, HPT domain"/>
    <property type="match status" value="1"/>
</dbReference>
<evidence type="ECO:0000259" key="11">
    <source>
        <dbReference type="PROSITE" id="PS50110"/>
    </source>
</evidence>
<dbReference type="InterPro" id="IPR000700">
    <property type="entry name" value="PAS-assoc_C"/>
</dbReference>
<dbReference type="PROSITE" id="PS50112">
    <property type="entry name" value="PAS"/>
    <property type="match status" value="1"/>
</dbReference>
<keyword evidence="3 8" id="KW-0597">Phosphoprotein</keyword>
<organism evidence="15 16">
    <name type="scientific">Deefgea tanakiae</name>
    <dbReference type="NCBI Taxonomy" id="2865840"/>
    <lineage>
        <taxon>Bacteria</taxon>
        <taxon>Pseudomonadati</taxon>
        <taxon>Pseudomonadota</taxon>
        <taxon>Betaproteobacteria</taxon>
        <taxon>Neisseriales</taxon>
        <taxon>Chitinibacteraceae</taxon>
        <taxon>Deefgea</taxon>
    </lineage>
</organism>
<reference evidence="15 16" key="1">
    <citation type="submission" date="2021-08" db="EMBL/GenBank/DDBJ databases">
        <title>complete genome sequencing of Deefgea sp. D25.</title>
        <authorList>
            <person name="Bae J.-W."/>
            <person name="Gim D.-H."/>
        </authorList>
    </citation>
    <scope>NUCLEOTIDE SEQUENCE [LARGE SCALE GENOMIC DNA]</scope>
    <source>
        <strain evidence="15 16">D25</strain>
    </source>
</reference>
<feature type="modified residue" description="Phosphohistidine" evidence="7">
    <location>
        <position position="2241"/>
    </location>
</feature>
<dbReference type="InterPro" id="IPR004358">
    <property type="entry name" value="Sig_transdc_His_kin-like_C"/>
</dbReference>
<dbReference type="Pfam" id="PF01590">
    <property type="entry name" value="GAF"/>
    <property type="match status" value="1"/>
</dbReference>
<keyword evidence="5" id="KW-0418">Kinase</keyword>
<dbReference type="InterPro" id="IPR008207">
    <property type="entry name" value="Sig_transdc_His_kin_Hpt_dom"/>
</dbReference>
<dbReference type="InterPro" id="IPR003018">
    <property type="entry name" value="GAF"/>
</dbReference>
<dbReference type="InterPro" id="IPR003594">
    <property type="entry name" value="HATPase_dom"/>
</dbReference>
<dbReference type="CDD" id="cd00082">
    <property type="entry name" value="HisKA"/>
    <property type="match status" value="1"/>
</dbReference>
<dbReference type="InterPro" id="IPR036641">
    <property type="entry name" value="HPT_dom_sf"/>
</dbReference>
<dbReference type="NCBIfam" id="TIGR00229">
    <property type="entry name" value="sensory_box"/>
    <property type="match status" value="1"/>
</dbReference>
<keyword evidence="16" id="KW-1185">Reference proteome</keyword>
<dbReference type="Pfam" id="PF13191">
    <property type="entry name" value="AAA_16"/>
    <property type="match status" value="1"/>
</dbReference>
<feature type="domain" description="PAS" evidence="12">
    <location>
        <begin position="1542"/>
        <end position="1586"/>
    </location>
</feature>
<dbReference type="SUPFAM" id="SSF55874">
    <property type="entry name" value="ATPase domain of HSP90 chaperone/DNA topoisomerase II/histidine kinase"/>
    <property type="match status" value="1"/>
</dbReference>
<keyword evidence="4" id="KW-0808">Transferase</keyword>
<dbReference type="EMBL" id="CP081150">
    <property type="protein sequence ID" value="QZA76781.1"/>
    <property type="molecule type" value="Genomic_DNA"/>
</dbReference>
<dbReference type="Gene3D" id="3.40.50.300">
    <property type="entry name" value="P-loop containing nucleotide triphosphate hydrolases"/>
    <property type="match status" value="1"/>
</dbReference>
<evidence type="ECO:0000256" key="6">
    <source>
        <dbReference type="ARBA" id="ARBA00023012"/>
    </source>
</evidence>
<name>A0ABX8Z2I3_9NEIS</name>
<dbReference type="SMART" id="SM00065">
    <property type="entry name" value="GAF"/>
    <property type="match status" value="1"/>
</dbReference>
<feature type="domain" description="PAC" evidence="13">
    <location>
        <begin position="1587"/>
        <end position="1638"/>
    </location>
</feature>
<dbReference type="CDD" id="cd14014">
    <property type="entry name" value="STKc_PknB_like"/>
    <property type="match status" value="1"/>
</dbReference>
<dbReference type="SUPFAM" id="SSF47384">
    <property type="entry name" value="Homodimeric domain of signal transducing histidine kinase"/>
    <property type="match status" value="1"/>
</dbReference>
<comment type="catalytic activity">
    <reaction evidence="1">
        <text>ATP + protein L-histidine = ADP + protein N-phospho-L-histidine.</text>
        <dbReference type="EC" id="2.7.13.3"/>
    </reaction>
</comment>
<accession>A0ABX8Z2I3</accession>
<feature type="domain" description="HPt" evidence="14">
    <location>
        <begin position="2202"/>
        <end position="2299"/>
    </location>
</feature>
<feature type="domain" description="Protein kinase" evidence="9">
    <location>
        <begin position="7"/>
        <end position="274"/>
    </location>
</feature>
<evidence type="ECO:0000256" key="5">
    <source>
        <dbReference type="ARBA" id="ARBA00022777"/>
    </source>
</evidence>
<dbReference type="InterPro" id="IPR036097">
    <property type="entry name" value="HisK_dim/P_sf"/>
</dbReference>
<dbReference type="SUPFAM" id="SSF55785">
    <property type="entry name" value="PYP-like sensor domain (PAS domain)"/>
    <property type="match status" value="1"/>
</dbReference>
<evidence type="ECO:0000256" key="7">
    <source>
        <dbReference type="PROSITE-ProRule" id="PRU00110"/>
    </source>
</evidence>
<dbReference type="Gene3D" id="1.10.510.10">
    <property type="entry name" value="Transferase(Phosphotransferase) domain 1"/>
    <property type="match status" value="1"/>
</dbReference>
<protein>
    <recommendedName>
        <fullName evidence="2">histidine kinase</fullName>
        <ecNumber evidence="2">2.7.13.3</ecNumber>
    </recommendedName>
</protein>
<dbReference type="Gene3D" id="3.30.200.20">
    <property type="entry name" value="Phosphorylase Kinase, domain 1"/>
    <property type="match status" value="1"/>
</dbReference>
<dbReference type="SMART" id="SM00387">
    <property type="entry name" value="HATPase_c"/>
    <property type="match status" value="1"/>
</dbReference>
<dbReference type="Pfam" id="PF02518">
    <property type="entry name" value="HATPase_c"/>
    <property type="match status" value="1"/>
</dbReference>
<dbReference type="SUPFAM" id="SSF52172">
    <property type="entry name" value="CheY-like"/>
    <property type="match status" value="2"/>
</dbReference>
<evidence type="ECO:0000256" key="1">
    <source>
        <dbReference type="ARBA" id="ARBA00000085"/>
    </source>
</evidence>
<evidence type="ECO:0000256" key="4">
    <source>
        <dbReference type="ARBA" id="ARBA00022679"/>
    </source>
</evidence>
<dbReference type="InterPro" id="IPR053159">
    <property type="entry name" value="Hybrid_Histidine_Kinase"/>
</dbReference>
<dbReference type="PROSITE" id="PS50011">
    <property type="entry name" value="PROTEIN_KINASE_DOM"/>
    <property type="match status" value="1"/>
</dbReference>
<dbReference type="Gene3D" id="3.30.450.20">
    <property type="entry name" value="PAS domain"/>
    <property type="match status" value="1"/>
</dbReference>
<evidence type="ECO:0000259" key="9">
    <source>
        <dbReference type="PROSITE" id="PS50011"/>
    </source>
</evidence>
<dbReference type="Pfam" id="PF00069">
    <property type="entry name" value="Pkinase"/>
    <property type="match status" value="1"/>
</dbReference>
<feature type="modified residue" description="4-aspartylphosphate" evidence="8">
    <location>
        <position position="1947"/>
    </location>
</feature>
<evidence type="ECO:0000259" key="14">
    <source>
        <dbReference type="PROSITE" id="PS50894"/>
    </source>
</evidence>
<dbReference type="SUPFAM" id="SSF55781">
    <property type="entry name" value="GAF domain-like"/>
    <property type="match status" value="1"/>
</dbReference>
<dbReference type="InterPro" id="IPR036890">
    <property type="entry name" value="HATPase_C_sf"/>
</dbReference>
<evidence type="ECO:0000256" key="8">
    <source>
        <dbReference type="PROSITE-ProRule" id="PRU00169"/>
    </source>
</evidence>
<feature type="modified residue" description="4-aspartylphosphate" evidence="8">
    <location>
        <position position="2092"/>
    </location>
</feature>
<dbReference type="PROSITE" id="PS50894">
    <property type="entry name" value="HPT"/>
    <property type="match status" value="1"/>
</dbReference>
<dbReference type="PANTHER" id="PTHR43642:SF1">
    <property type="entry name" value="HYBRID SIGNAL TRANSDUCTION HISTIDINE KINASE G"/>
    <property type="match status" value="1"/>
</dbReference>
<dbReference type="SMART" id="SM00091">
    <property type="entry name" value="PAS"/>
    <property type="match status" value="1"/>
</dbReference>
<dbReference type="PROSITE" id="PS50113">
    <property type="entry name" value="PAC"/>
    <property type="match status" value="1"/>
</dbReference>
<dbReference type="Pfam" id="PF13426">
    <property type="entry name" value="PAS_9"/>
    <property type="match status" value="1"/>
</dbReference>
<dbReference type="Pfam" id="PF00512">
    <property type="entry name" value="HisKA"/>
    <property type="match status" value="1"/>
</dbReference>
<dbReference type="PROSITE" id="PS50110">
    <property type="entry name" value="RESPONSE_REGULATORY"/>
    <property type="match status" value="2"/>
</dbReference>
<sequence length="2384" mass="265850">MLTFPAYRLRDQLHDSEHSSVYRAIDERDSSLVVLKFFGKSNPSHHHIARFKREYAIAQRLIHPNISRPLALTQHDSRWIMIMEDQQGLSLNQHPRLKQGQPIDLKSFYDIALQLCDALQFIHQNKIIHKDINPANLCWNDATRQLQVIDFGVASELGQETPLIQNPQTIEGTLAYMSPEQTGRMNRIVDYRSDYYSLGVTLYELLTGKTPFTSLDAMEMVHCHLARTPDWSLAQFKNLPPHLLTILQRLLEKNAEARYQSLNALINDLKHCQAQSLQLPMAGHQDAGLSDHSGVFHIPQKLYGREQDAQVLMDAFDRVCLGQSEMLLVAGFSGIGKSAVVNEIQRAIVARRGYFIAGKFDQYQRNTPYSSLIQAFQDLIRQLLSEPRAQLDQWATRIRAALGSHAGVITQLIPDLALIIGASESVAELPPLESQNRLNRLFERFVQVFSSEEHPLVIFLDDLQWVDQPTLKLIEWSMRDADKRYLLLIGAYRDNEVDAAHPLIALRDDLLKRQVTLHTLNLAPLQPNHVNELVADTLHMPMAHCQTLAQLCFDKTQGNPFFLNQFLSTIHELAYLSFDFEHNQWVWDVASIEKADFTDNVVELMISKIRRLPELTQQLLQLAASIGNRFDLCTLATVCKLTPYQTQVGLWPALQSELILPLDQHYKYLLEDETKPQISYRFLHDRVQQAAYALASDEQKQLHHLSIGRLLLCNAPSGQVEDQLFTIIEQFNAGRALISDPDERIAIAHLNLQAGLKARTSAAYQAAFHHLQIGLSLLPADCWQACPQLTLDLHIGAAESAYLSGDFVSAERIYPVVLRNCTGVLNQIRCYTIQASQYQLEGRFLEAIAIQRTGLQLLGSMIPTEDADLLKEVGQGFSDIANLSAHRSMAELMQAKSMSDPEQLAAMQLLFGMWYASYLAGLPNLNAVTTTTMTRLSLQAGHCDISPFAYVNYAFIVAFILQQYDVAEQFGATAIELANAQRNLAIRGSTHFLFATFTNYWTKPLATSNTYYDDAYTWSLESGDFATVGYIVAVRSTDRVIQGQNLTELLASCERDILLLTSTGQQDMVDCTSVGTVQSIKNLQGQTRHAATYDDADFSEEQFLLEYASKPLHLAYFYHGKIRNAYLFDTDYADELAEKLALVEQYVPGQCKIPEATFYTALIRLRTLLRHPAHDEYGTIHAQVAQLNERFIAWAQQCPANFSTQSLLIQAQLAQLNGDTASAISLYPLAIAAAKSNHYVNLEALANELYGQFWLAQQQERIAEVFLRDALHLYRAWGAEGKAIQLQSRYAEPAPISRTKGHKSTSMTSPSGTANTAIGSVNYLDLTSILKANHALSSEVALSPVLAKLLGIVKENSGAQTVRLFLSNSSRKEASEEWYLEGEASANKVDVLQSQAIALNGLSSPLLPLSLLRYVVRSGNEVIEENISSSENYAMDPYVLAKHPKSVMCLPIMRFSQVIGVLYLENNLAAGAFTQERVEFLRVLAVQALISIDNARLYDNLERQVAERTANLNQTLLEQQAIFDNTVIGIAFVKDRVVQRCNAGLAKLFGYEREEVIGQATRMFYASDEESEQSAKVTYAQVMQGGYHTDLQLVDKQGRQIYCEIHARLLDNLHPEQGIIITIQDISERKLSEHALAEAKVRAEEATQAKSMFLANMSHEIRTPMNAVMGMSRLALKIANDDKLRNYLQKIVISAENLLGIINDILDFSKIEAGKLEIETIPFQLDDLLNPLSDLMMLRTETKGVEVIFRIAPDVPQQLIGDRLRLSQVLNNLASNASKFTEQGEIVLDIRVEAQQHDRVTLRFTLSDTGIGMSPAQMASLFQSFTQADSSITRKYGGTGLGLSISKQLVEMMGGELTVGSTLGQGSTFRFTLELGIEASQLVNMAQHYTPQRVLIVDDHAVAREVLADMVRSFGAEVLLADSGRTALDTLMIAAKTEQPIDLVLMDWQMPDWDGIETIERIRAESMLNNTPPAILMVSAYSQDEIIRQAQRVKLDGFLVKPVSRALLQAHFILLTAPGSPNFAQSKTIESELKSIIKLDGARILLADDTEFNREIVFGILGEARISIDIAENGQIALEKVQSTHYDLILMDIQMPVMDGLSASRAIRQLGLNLPIIAMTAHAMVGDRDASLAAGMNAHITKPINADELIQTLQHWIPQQQLVNRVIPAQLEYQYSSMTASAPPTSNLGIDLTVALKLLGGNQNLLQRSLIIFARDYGAAGLIVGEALEENDFKRIADNAHAVKSAAAYLGATQLSSSAAALETAIRVEKNAEIPERVSHFQQQLAITLNAITQTIRVAPTSSPHANSYNISQALLQLEALVPLIRTGNFAANRQLDELNKSLATRWQAQMSEISRLFDYMETDAAIAALFELQNALRSELDTL</sequence>
<dbReference type="SMART" id="SM00073">
    <property type="entry name" value="HPT"/>
    <property type="match status" value="1"/>
</dbReference>
<dbReference type="PANTHER" id="PTHR43642">
    <property type="entry name" value="HYBRID SIGNAL TRANSDUCTION HISTIDINE KINASE G"/>
    <property type="match status" value="1"/>
</dbReference>
<evidence type="ECO:0000256" key="3">
    <source>
        <dbReference type="ARBA" id="ARBA00022553"/>
    </source>
</evidence>
<evidence type="ECO:0000259" key="12">
    <source>
        <dbReference type="PROSITE" id="PS50112"/>
    </source>
</evidence>
<evidence type="ECO:0000313" key="15">
    <source>
        <dbReference type="EMBL" id="QZA76781.1"/>
    </source>
</evidence>
<evidence type="ECO:0000259" key="10">
    <source>
        <dbReference type="PROSITE" id="PS50109"/>
    </source>
</evidence>
<dbReference type="EC" id="2.7.13.3" evidence="2"/>
<dbReference type="Gene3D" id="3.30.565.10">
    <property type="entry name" value="Histidine kinase-like ATPase, C-terminal domain"/>
    <property type="match status" value="1"/>
</dbReference>
<dbReference type="RefSeq" id="WP_221005183.1">
    <property type="nucleotide sequence ID" value="NZ_CP081150.1"/>
</dbReference>
<dbReference type="InterPro" id="IPR000014">
    <property type="entry name" value="PAS"/>
</dbReference>
<feature type="domain" description="Response regulatory" evidence="11">
    <location>
        <begin position="1893"/>
        <end position="2016"/>
    </location>
</feature>
<dbReference type="Gene3D" id="1.10.287.130">
    <property type="match status" value="1"/>
</dbReference>
<dbReference type="CDD" id="cd16922">
    <property type="entry name" value="HATPase_EvgS-ArcB-TorS-like"/>
    <property type="match status" value="1"/>
</dbReference>
<dbReference type="PROSITE" id="PS50109">
    <property type="entry name" value="HIS_KIN"/>
    <property type="match status" value="1"/>
</dbReference>
<dbReference type="InterPro" id="IPR029016">
    <property type="entry name" value="GAF-like_dom_sf"/>
</dbReference>
<dbReference type="SMART" id="SM00448">
    <property type="entry name" value="REC"/>
    <property type="match status" value="2"/>
</dbReference>
<dbReference type="SUPFAM" id="SSF56112">
    <property type="entry name" value="Protein kinase-like (PK-like)"/>
    <property type="match status" value="1"/>
</dbReference>
<dbReference type="InterPro" id="IPR041664">
    <property type="entry name" value="AAA_16"/>
</dbReference>